<dbReference type="InterPro" id="IPR009057">
    <property type="entry name" value="Homeodomain-like_sf"/>
</dbReference>
<dbReference type="SUPFAM" id="SSF48498">
    <property type="entry name" value="Tetracyclin repressor-like, C-terminal domain"/>
    <property type="match status" value="1"/>
</dbReference>
<dbReference type="InterPro" id="IPR001647">
    <property type="entry name" value="HTH_TetR"/>
</dbReference>
<dbReference type="Proteomes" id="UP001597229">
    <property type="component" value="Unassembled WGS sequence"/>
</dbReference>
<name>A0ABW3W8Q1_9ACTN</name>
<dbReference type="PROSITE" id="PS50977">
    <property type="entry name" value="HTH_TETR_2"/>
    <property type="match status" value="1"/>
</dbReference>
<proteinExistence type="predicted"/>
<dbReference type="Pfam" id="PF14246">
    <property type="entry name" value="TetR_C_7"/>
    <property type="match status" value="1"/>
</dbReference>
<dbReference type="SUPFAM" id="SSF46689">
    <property type="entry name" value="Homeodomain-like"/>
    <property type="match status" value="1"/>
</dbReference>
<feature type="DNA-binding region" description="H-T-H motif" evidence="2">
    <location>
        <begin position="46"/>
        <end position="65"/>
    </location>
</feature>
<evidence type="ECO:0000256" key="2">
    <source>
        <dbReference type="PROSITE-ProRule" id="PRU00335"/>
    </source>
</evidence>
<dbReference type="InterPro" id="IPR050109">
    <property type="entry name" value="HTH-type_TetR-like_transc_reg"/>
</dbReference>
<reference evidence="6" key="1">
    <citation type="journal article" date="2019" name="Int. J. Syst. Evol. Microbiol.">
        <title>The Global Catalogue of Microorganisms (GCM) 10K type strain sequencing project: providing services to taxonomists for standard genome sequencing and annotation.</title>
        <authorList>
            <consortium name="The Broad Institute Genomics Platform"/>
            <consortium name="The Broad Institute Genome Sequencing Center for Infectious Disease"/>
            <person name="Wu L."/>
            <person name="Ma J."/>
        </authorList>
    </citation>
    <scope>NUCLEOTIDE SEQUENCE [LARGE SCALE GENOMIC DNA]</scope>
    <source>
        <strain evidence="6">CCUG 52478</strain>
    </source>
</reference>
<evidence type="ECO:0000256" key="1">
    <source>
        <dbReference type="ARBA" id="ARBA00023125"/>
    </source>
</evidence>
<evidence type="ECO:0000313" key="5">
    <source>
        <dbReference type="EMBL" id="MFD1251164.1"/>
    </source>
</evidence>
<accession>A0ABW3W8Q1</accession>
<keyword evidence="1 2" id="KW-0238">DNA-binding</keyword>
<dbReference type="InterPro" id="IPR039536">
    <property type="entry name" value="TetR_C_Proteobacteria"/>
</dbReference>
<gene>
    <name evidence="5" type="ORF">ACFQ3F_25465</name>
</gene>
<protein>
    <submittedName>
        <fullName evidence="5">TetR/AcrR family transcriptional regulator</fullName>
    </submittedName>
</protein>
<dbReference type="Gene3D" id="1.10.357.10">
    <property type="entry name" value="Tetracycline Repressor, domain 2"/>
    <property type="match status" value="1"/>
</dbReference>
<dbReference type="RefSeq" id="WP_367920270.1">
    <property type="nucleotide sequence ID" value="NZ_BAABAC010000028.1"/>
</dbReference>
<evidence type="ECO:0000313" key="6">
    <source>
        <dbReference type="Proteomes" id="UP001597229"/>
    </source>
</evidence>
<dbReference type="PANTHER" id="PTHR30055:SF146">
    <property type="entry name" value="HTH-TYPE TRANSCRIPTIONAL DUAL REGULATOR CECR"/>
    <property type="match status" value="1"/>
</dbReference>
<feature type="domain" description="HTH tetR-type" evidence="4">
    <location>
        <begin position="24"/>
        <end position="83"/>
    </location>
</feature>
<dbReference type="EMBL" id="JBHTLX010000034">
    <property type="protein sequence ID" value="MFD1251164.1"/>
    <property type="molecule type" value="Genomic_DNA"/>
</dbReference>
<comment type="caution">
    <text evidence="5">The sequence shown here is derived from an EMBL/GenBank/DDBJ whole genome shotgun (WGS) entry which is preliminary data.</text>
</comment>
<keyword evidence="6" id="KW-1185">Reference proteome</keyword>
<organism evidence="5 6">
    <name type="scientific">Nocardioides ginsengisoli</name>
    <dbReference type="NCBI Taxonomy" id="363868"/>
    <lineage>
        <taxon>Bacteria</taxon>
        <taxon>Bacillati</taxon>
        <taxon>Actinomycetota</taxon>
        <taxon>Actinomycetes</taxon>
        <taxon>Propionibacteriales</taxon>
        <taxon>Nocardioidaceae</taxon>
        <taxon>Nocardioides</taxon>
    </lineage>
</organism>
<evidence type="ECO:0000259" key="4">
    <source>
        <dbReference type="PROSITE" id="PS50977"/>
    </source>
</evidence>
<dbReference type="InterPro" id="IPR036271">
    <property type="entry name" value="Tet_transcr_reg_TetR-rel_C_sf"/>
</dbReference>
<dbReference type="Pfam" id="PF00440">
    <property type="entry name" value="TetR_N"/>
    <property type="match status" value="1"/>
</dbReference>
<evidence type="ECO:0000256" key="3">
    <source>
        <dbReference type="SAM" id="MobiDB-lite"/>
    </source>
</evidence>
<dbReference type="Gene3D" id="1.10.10.60">
    <property type="entry name" value="Homeodomain-like"/>
    <property type="match status" value="1"/>
</dbReference>
<feature type="region of interest" description="Disordered" evidence="3">
    <location>
        <begin position="1"/>
        <end position="21"/>
    </location>
</feature>
<dbReference type="PANTHER" id="PTHR30055">
    <property type="entry name" value="HTH-TYPE TRANSCRIPTIONAL REGULATOR RUTR"/>
    <property type="match status" value="1"/>
</dbReference>
<sequence length="222" mass="24502">MAETKKRSGQRAAEVRRPEGRRAETKRAAIVDAARETFLANGYGVSMDTLAAEANVSKVTVYNHFGSKEALFIAIINHELDEALKEGVQIVERQLADSEDLRTDLIHACREWVAGIAAPAIMDLRALVVGELRRFPELGHAWQTRGPLRFHPVIAAALERLVKRGDLVIDDIELAVLQLSGLVVSPNLVYGGYGCPLTDDVRDQLIVSGVDMFLNRYAVRTD</sequence>
<dbReference type="PRINTS" id="PR00455">
    <property type="entry name" value="HTHTETR"/>
</dbReference>